<dbReference type="Gene3D" id="3.40.30.120">
    <property type="match status" value="1"/>
</dbReference>
<dbReference type="AlphaFoldDB" id="A0A371B7Q2"/>
<feature type="domain" description="FAD-binding" evidence="4">
    <location>
        <begin position="6"/>
        <end position="358"/>
    </location>
</feature>
<gene>
    <name evidence="5" type="ORF">DXH78_02625</name>
</gene>
<evidence type="ECO:0000256" key="3">
    <source>
        <dbReference type="ARBA" id="ARBA00022827"/>
    </source>
</evidence>
<comment type="cofactor">
    <cofactor evidence="1">
        <name>FAD</name>
        <dbReference type="ChEBI" id="CHEBI:57692"/>
    </cofactor>
</comment>
<evidence type="ECO:0000313" key="5">
    <source>
        <dbReference type="EMBL" id="RDV03574.1"/>
    </source>
</evidence>
<dbReference type="Proteomes" id="UP000263993">
    <property type="component" value="Unassembled WGS sequence"/>
</dbReference>
<dbReference type="EMBL" id="QRGO01000001">
    <property type="protein sequence ID" value="RDV03574.1"/>
    <property type="molecule type" value="Genomic_DNA"/>
</dbReference>
<protein>
    <submittedName>
        <fullName evidence="5">FAD-binding protein</fullName>
    </submittedName>
</protein>
<dbReference type="GO" id="GO:0071949">
    <property type="term" value="F:FAD binding"/>
    <property type="evidence" value="ECO:0007669"/>
    <property type="project" value="InterPro"/>
</dbReference>
<dbReference type="PANTHER" id="PTHR43004:SF19">
    <property type="entry name" value="BINDING MONOOXYGENASE, PUTATIVE (JCVI)-RELATED"/>
    <property type="match status" value="1"/>
</dbReference>
<dbReference type="PRINTS" id="PR00420">
    <property type="entry name" value="RNGMNOXGNASE"/>
</dbReference>
<keyword evidence="2" id="KW-0285">Flavoprotein</keyword>
<dbReference type="Gene3D" id="3.50.50.60">
    <property type="entry name" value="FAD/NAD(P)-binding domain"/>
    <property type="match status" value="1"/>
</dbReference>
<dbReference type="InterPro" id="IPR002938">
    <property type="entry name" value="FAD-bd"/>
</dbReference>
<dbReference type="GO" id="GO:0016709">
    <property type="term" value="F:oxidoreductase activity, acting on paired donors, with incorporation or reduction of molecular oxygen, NAD(P)H as one donor, and incorporation of one atom of oxygen"/>
    <property type="evidence" value="ECO:0007669"/>
    <property type="project" value="UniProtKB-ARBA"/>
</dbReference>
<sequence>MSGSYDTEVLIVGAGPAGLSLATELTMRGVTTIVVEQNDRVGVQPRAKTTNVRTMEHMRRWGLSAKVRSLSPIPAEVPRRVRFATSLFGGDLWLFENSFCAARQRDDRFSENAEWIPQYTIEKVLLDHVISQPNATVKLRHRFIDFTQDDDGVTTHVADLASGETRTIRARYLVGADGGRSPVRAQLGIAMQGQSGIASFVTLILKVPGLAADPRLQPALMHWLVDPAAPCIMGPMDRDDTWFFNPSPKPSGPGDDAQIHDEIRHVLGGRYDYTVLAKDLWTAHKLLADRYSDGRVFLAGDACHLHSPFGGHGMNFGIGDSVDLGWKLAATLQGWGGPGLLDSYETERRPVHQRVLDSATENLATLSGNFSAPELLEDSERGEEARRIAGNAVEKAKTPEFRSLGLVLGYSYAGSPIVAREDKAPPQPNVVELRPSGYPGERAPHAWLNDGRSVYDTFGLGFTLLVTGDAAASDIAAAKAEAARQNVPLDVTTPDEPRLNALYGARFVLIRPDQHIAWRGDRFDDFAAVLNMARGSYKDDKEQASPQTGRRQNG</sequence>
<dbReference type="RefSeq" id="WP_115515600.1">
    <property type="nucleotide sequence ID" value="NZ_QRGO01000001.1"/>
</dbReference>
<organism evidence="5 6">
    <name type="scientific">Undibacter mobilis</name>
    <dbReference type="NCBI Taxonomy" id="2292256"/>
    <lineage>
        <taxon>Bacteria</taxon>
        <taxon>Pseudomonadati</taxon>
        <taxon>Pseudomonadota</taxon>
        <taxon>Alphaproteobacteria</taxon>
        <taxon>Hyphomicrobiales</taxon>
        <taxon>Nitrobacteraceae</taxon>
        <taxon>Undibacter</taxon>
    </lineage>
</organism>
<evidence type="ECO:0000256" key="1">
    <source>
        <dbReference type="ARBA" id="ARBA00001974"/>
    </source>
</evidence>
<dbReference type="Pfam" id="PF21274">
    <property type="entry name" value="Rng_hyd_C"/>
    <property type="match status" value="1"/>
</dbReference>
<evidence type="ECO:0000313" key="6">
    <source>
        <dbReference type="Proteomes" id="UP000263993"/>
    </source>
</evidence>
<name>A0A371B7Q2_9BRAD</name>
<dbReference type="SUPFAM" id="SSF51905">
    <property type="entry name" value="FAD/NAD(P)-binding domain"/>
    <property type="match status" value="1"/>
</dbReference>
<evidence type="ECO:0000259" key="4">
    <source>
        <dbReference type="Pfam" id="PF01494"/>
    </source>
</evidence>
<dbReference type="NCBIfam" id="NF004780">
    <property type="entry name" value="PRK06126.1"/>
    <property type="match status" value="1"/>
</dbReference>
<dbReference type="InterPro" id="IPR036188">
    <property type="entry name" value="FAD/NAD-bd_sf"/>
</dbReference>
<keyword evidence="6" id="KW-1185">Reference proteome</keyword>
<evidence type="ECO:0000256" key="2">
    <source>
        <dbReference type="ARBA" id="ARBA00022630"/>
    </source>
</evidence>
<proteinExistence type="predicted"/>
<dbReference type="InterPro" id="IPR050641">
    <property type="entry name" value="RIFMO-like"/>
</dbReference>
<dbReference type="Gene3D" id="3.30.9.10">
    <property type="entry name" value="D-Amino Acid Oxidase, subunit A, domain 2"/>
    <property type="match status" value="1"/>
</dbReference>
<keyword evidence="3" id="KW-0274">FAD</keyword>
<comment type="caution">
    <text evidence="5">The sequence shown here is derived from an EMBL/GenBank/DDBJ whole genome shotgun (WGS) entry which is preliminary data.</text>
</comment>
<dbReference type="Pfam" id="PF01494">
    <property type="entry name" value="FAD_binding_3"/>
    <property type="match status" value="1"/>
</dbReference>
<accession>A0A371B7Q2</accession>
<dbReference type="OrthoDB" id="9791689at2"/>
<dbReference type="PANTHER" id="PTHR43004">
    <property type="entry name" value="TRK SYSTEM POTASSIUM UPTAKE PROTEIN"/>
    <property type="match status" value="1"/>
</dbReference>
<reference evidence="6" key="1">
    <citation type="submission" date="2018-08" db="EMBL/GenBank/DDBJ databases">
        <authorList>
            <person name="Kim S.-J."/>
            <person name="Jung G.-Y."/>
        </authorList>
    </citation>
    <scope>NUCLEOTIDE SEQUENCE [LARGE SCALE GENOMIC DNA]</scope>
    <source>
        <strain evidence="6">GY_H</strain>
    </source>
</reference>